<gene>
    <name evidence="4" type="ORF">PCAR00345_LOCUS36032</name>
</gene>
<feature type="region of interest" description="Disordered" evidence="1">
    <location>
        <begin position="251"/>
        <end position="273"/>
    </location>
</feature>
<organism evidence="4">
    <name type="scientific">Chrysotila carterae</name>
    <name type="common">Marine alga</name>
    <name type="synonym">Syracosphaera carterae</name>
    <dbReference type="NCBI Taxonomy" id="13221"/>
    <lineage>
        <taxon>Eukaryota</taxon>
        <taxon>Haptista</taxon>
        <taxon>Haptophyta</taxon>
        <taxon>Prymnesiophyceae</taxon>
        <taxon>Isochrysidales</taxon>
        <taxon>Isochrysidaceae</taxon>
        <taxon>Chrysotila</taxon>
    </lineage>
</organism>
<dbReference type="AlphaFoldDB" id="A0A7S4C0M6"/>
<feature type="domain" description="YrhK" evidence="3">
    <location>
        <begin position="96"/>
        <end position="143"/>
    </location>
</feature>
<name>A0A7S4C0M6_CHRCT</name>
<reference evidence="4" key="1">
    <citation type="submission" date="2021-01" db="EMBL/GenBank/DDBJ databases">
        <authorList>
            <person name="Corre E."/>
            <person name="Pelletier E."/>
            <person name="Niang G."/>
            <person name="Scheremetjew M."/>
            <person name="Finn R."/>
            <person name="Kale V."/>
            <person name="Holt S."/>
            <person name="Cochrane G."/>
            <person name="Meng A."/>
            <person name="Brown T."/>
            <person name="Cohen L."/>
        </authorList>
    </citation>
    <scope>NUCLEOTIDE SEQUENCE</scope>
    <source>
        <strain evidence="4">CCMP645</strain>
    </source>
</reference>
<sequence>MPGNAVSLRERRLFYLVHEQAHVSFELLNAGAQFAACFGFYTWAKPDFYVAACWIFFVTSINSIGLTLNSIVEVLRSQKDASPDEHGVHEREIYMDTLYIIGGTIYAVGSILFLPDVYKGSKEQEILSAGTSLFVAGSLFFALAVFTNALTVSVHSIWFVLPFKSKLSLATIACNGAGSTLYAMGSVLFYPKLEDATCESGPAPENSWSTLDLGTHYFVAGGSCFLAGAILNWLLSLLKHFGADRHKETHELIHPGKTRKNERAGTELQSSQI</sequence>
<accession>A0A7S4C0M6</accession>
<evidence type="ECO:0000256" key="1">
    <source>
        <dbReference type="SAM" id="MobiDB-lite"/>
    </source>
</evidence>
<feature type="transmembrane region" description="Helical" evidence="2">
    <location>
        <begin position="217"/>
        <end position="238"/>
    </location>
</feature>
<evidence type="ECO:0000313" key="4">
    <source>
        <dbReference type="EMBL" id="CAE0783329.1"/>
    </source>
</evidence>
<feature type="transmembrane region" description="Helical" evidence="2">
    <location>
        <begin position="21"/>
        <end position="43"/>
    </location>
</feature>
<protein>
    <recommendedName>
        <fullName evidence="3">YrhK domain-containing protein</fullName>
    </recommendedName>
</protein>
<feature type="transmembrane region" description="Helical" evidence="2">
    <location>
        <begin position="167"/>
        <end position="190"/>
    </location>
</feature>
<evidence type="ECO:0000259" key="3">
    <source>
        <dbReference type="Pfam" id="PF14145"/>
    </source>
</evidence>
<feature type="transmembrane region" description="Helical" evidence="2">
    <location>
        <begin position="49"/>
        <end position="72"/>
    </location>
</feature>
<dbReference type="Pfam" id="PF14145">
    <property type="entry name" value="YrhK"/>
    <property type="match status" value="1"/>
</dbReference>
<proteinExistence type="predicted"/>
<keyword evidence="2" id="KW-0472">Membrane</keyword>
<dbReference type="InterPro" id="IPR025424">
    <property type="entry name" value="YrhK_domain"/>
</dbReference>
<feature type="transmembrane region" description="Helical" evidence="2">
    <location>
        <begin position="134"/>
        <end position="160"/>
    </location>
</feature>
<feature type="compositionally biased region" description="Basic and acidic residues" evidence="1">
    <location>
        <begin position="251"/>
        <end position="265"/>
    </location>
</feature>
<evidence type="ECO:0000256" key="2">
    <source>
        <dbReference type="SAM" id="Phobius"/>
    </source>
</evidence>
<keyword evidence="2" id="KW-0812">Transmembrane</keyword>
<feature type="transmembrane region" description="Helical" evidence="2">
    <location>
        <begin position="93"/>
        <end position="114"/>
    </location>
</feature>
<dbReference type="EMBL" id="HBIZ01056863">
    <property type="protein sequence ID" value="CAE0783329.1"/>
    <property type="molecule type" value="Transcribed_RNA"/>
</dbReference>
<keyword evidence="2" id="KW-1133">Transmembrane helix</keyword>